<name>A0A1E7FBP1_9STRA</name>
<organism evidence="5 6">
    <name type="scientific">Fragilariopsis cylindrus CCMP1102</name>
    <dbReference type="NCBI Taxonomy" id="635003"/>
    <lineage>
        <taxon>Eukaryota</taxon>
        <taxon>Sar</taxon>
        <taxon>Stramenopiles</taxon>
        <taxon>Ochrophyta</taxon>
        <taxon>Bacillariophyta</taxon>
        <taxon>Bacillariophyceae</taxon>
        <taxon>Bacillariophycidae</taxon>
        <taxon>Bacillariales</taxon>
        <taxon>Bacillariaceae</taxon>
        <taxon>Fragilariopsis</taxon>
    </lineage>
</organism>
<keyword evidence="1" id="KW-0489">Methyltransferase</keyword>
<feature type="region of interest" description="Disordered" evidence="4">
    <location>
        <begin position="171"/>
        <end position="207"/>
    </location>
</feature>
<keyword evidence="3" id="KW-0949">S-adenosyl-L-methionine</keyword>
<evidence type="ECO:0000256" key="3">
    <source>
        <dbReference type="ARBA" id="ARBA00022691"/>
    </source>
</evidence>
<feature type="compositionally biased region" description="Basic residues" evidence="4">
    <location>
        <begin position="31"/>
        <end position="41"/>
    </location>
</feature>
<dbReference type="AlphaFoldDB" id="A0A1E7FBP1"/>
<feature type="region of interest" description="Disordered" evidence="4">
    <location>
        <begin position="105"/>
        <end position="137"/>
    </location>
</feature>
<evidence type="ECO:0000313" key="6">
    <source>
        <dbReference type="Proteomes" id="UP000095751"/>
    </source>
</evidence>
<keyword evidence="2" id="KW-0808">Transferase</keyword>
<accession>A0A1E7FBP1</accession>
<feature type="compositionally biased region" description="Low complexity" evidence="4">
    <location>
        <begin position="1"/>
        <end position="30"/>
    </location>
</feature>
<feature type="region of interest" description="Disordered" evidence="4">
    <location>
        <begin position="1"/>
        <end position="48"/>
    </location>
</feature>
<reference evidence="5 6" key="1">
    <citation type="submission" date="2016-09" db="EMBL/GenBank/DDBJ databases">
        <title>Extensive genetic diversity and differential bi-allelic expression allows diatom success in the polar Southern Ocean.</title>
        <authorList>
            <consortium name="DOE Joint Genome Institute"/>
            <person name="Mock T."/>
            <person name="Otillar R.P."/>
            <person name="Strauss J."/>
            <person name="Dupont C."/>
            <person name="Frickenhaus S."/>
            <person name="Maumus F."/>
            <person name="Mcmullan M."/>
            <person name="Sanges R."/>
            <person name="Schmutz J."/>
            <person name="Toseland A."/>
            <person name="Valas R."/>
            <person name="Veluchamy A."/>
            <person name="Ward B.J."/>
            <person name="Allen A."/>
            <person name="Barry K."/>
            <person name="Falciatore A."/>
            <person name="Ferrante M."/>
            <person name="Fortunato A.E."/>
            <person name="Gloeckner G."/>
            <person name="Gruber A."/>
            <person name="Hipkin R."/>
            <person name="Janech M."/>
            <person name="Kroth P."/>
            <person name="Leese F."/>
            <person name="Lindquist E."/>
            <person name="Lyon B.R."/>
            <person name="Martin J."/>
            <person name="Mayer C."/>
            <person name="Parker M."/>
            <person name="Quesneville H."/>
            <person name="Raymond J."/>
            <person name="Uhlig C."/>
            <person name="Valentin K.U."/>
            <person name="Worden A.Z."/>
            <person name="Armbrust E.V."/>
            <person name="Bowler C."/>
            <person name="Green B."/>
            <person name="Moulton V."/>
            <person name="Van Oosterhout C."/>
            <person name="Grigoriev I."/>
        </authorList>
    </citation>
    <scope>NUCLEOTIDE SEQUENCE [LARGE SCALE GENOMIC DNA]</scope>
    <source>
        <strain evidence="5 6">CCMP1102</strain>
    </source>
</reference>
<feature type="compositionally biased region" description="Basic and acidic residues" evidence="4">
    <location>
        <begin position="117"/>
        <end position="134"/>
    </location>
</feature>
<evidence type="ECO:0000256" key="1">
    <source>
        <dbReference type="ARBA" id="ARBA00022603"/>
    </source>
</evidence>
<evidence type="ECO:0000313" key="5">
    <source>
        <dbReference type="EMBL" id="OEU15223.1"/>
    </source>
</evidence>
<dbReference type="EMBL" id="KV784359">
    <property type="protein sequence ID" value="OEU15223.1"/>
    <property type="molecule type" value="Genomic_DNA"/>
</dbReference>
<sequence>MTNPNNPSSIIKPSPSSSSSSLTKRPNTNVNKKKNKRKKKNNVAIPLVKGLSASSLVREIAIKAASSFSSKKKQRTSNNNSNNKNSLFKSIADSQAVISEYHTLNKRLEQNENDTSITDKQRKRNADNIRKQQEEMGGLDRYQKASIFGAKSSKFVCADWVVPFLLEDGTKNPRKQEQDKDPTGQKKLEDEEEAEKEDSLCNESKQQQKQRSNIRILDVGAIDNQYKKFDDWLDAVPIDLHGGQHESVLQVDFFDYAHEYCLKNDLAAATSASSTAATSTATNNDEYDNIGKRRRHKLLSSSSSSSLPPPQPFDAIVMSLVLNFQGDPRKRGDMIALAADPRLLRSDTKGMLFVALPSASLDNSRYCDLNRFVDVCKTLGFALVEKKKSLKLILLAFRRQMKRLPAKPGAKRNNFSVILKSTINRDK</sequence>
<dbReference type="KEGG" id="fcy:FRACYDRAFT_239900"/>
<protein>
    <recommendedName>
        <fullName evidence="7">25S rRNA adenine-N(1) methyltransferase</fullName>
    </recommendedName>
</protein>
<proteinExistence type="predicted"/>
<dbReference type="OrthoDB" id="5954793at2759"/>
<keyword evidence="6" id="KW-1185">Reference proteome</keyword>
<feature type="compositionally biased region" description="Low complexity" evidence="4">
    <location>
        <begin position="76"/>
        <end position="88"/>
    </location>
</feature>
<dbReference type="InParanoid" id="A0A1E7FBP1"/>
<feature type="region of interest" description="Disordered" evidence="4">
    <location>
        <begin position="67"/>
        <end position="88"/>
    </location>
</feature>
<dbReference type="Proteomes" id="UP000095751">
    <property type="component" value="Unassembled WGS sequence"/>
</dbReference>
<evidence type="ECO:0000256" key="4">
    <source>
        <dbReference type="SAM" id="MobiDB-lite"/>
    </source>
</evidence>
<dbReference type="PANTHER" id="PTHR21008:SF1">
    <property type="entry name" value="25S RRNA (ADENINE(2142)-N(1))-METHYLTRANSFERASE"/>
    <property type="match status" value="1"/>
</dbReference>
<evidence type="ECO:0000256" key="2">
    <source>
        <dbReference type="ARBA" id="ARBA00022679"/>
    </source>
</evidence>
<dbReference type="InterPro" id="IPR021867">
    <property type="entry name" value="Bmt2/SAMTOR"/>
</dbReference>
<evidence type="ECO:0008006" key="7">
    <source>
        <dbReference type="Google" id="ProtNLM"/>
    </source>
</evidence>
<dbReference type="PANTHER" id="PTHR21008">
    <property type="entry name" value="S-ADENOSYLMETHIONINE SENSOR UPSTREAM OF MTORC1-RELATED"/>
    <property type="match status" value="1"/>
</dbReference>
<feature type="compositionally biased region" description="Basic and acidic residues" evidence="4">
    <location>
        <begin position="171"/>
        <end position="189"/>
    </location>
</feature>
<dbReference type="GO" id="GO:0016433">
    <property type="term" value="F:rRNA (adenine) methyltransferase activity"/>
    <property type="evidence" value="ECO:0007669"/>
    <property type="project" value="TreeGrafter"/>
</dbReference>
<gene>
    <name evidence="5" type="ORF">FRACYDRAFT_239900</name>
</gene>
<dbReference type="GO" id="GO:0005730">
    <property type="term" value="C:nucleolus"/>
    <property type="evidence" value="ECO:0007669"/>
    <property type="project" value="TreeGrafter"/>
</dbReference>
<dbReference type="Pfam" id="PF11968">
    <property type="entry name" value="Bmt2"/>
    <property type="match status" value="2"/>
</dbReference>